<organism evidence="2 3">
    <name type="scientific">Spirodela intermedia</name>
    <name type="common">Intermediate duckweed</name>
    <dbReference type="NCBI Taxonomy" id="51605"/>
    <lineage>
        <taxon>Eukaryota</taxon>
        <taxon>Viridiplantae</taxon>
        <taxon>Streptophyta</taxon>
        <taxon>Embryophyta</taxon>
        <taxon>Tracheophyta</taxon>
        <taxon>Spermatophyta</taxon>
        <taxon>Magnoliopsida</taxon>
        <taxon>Liliopsida</taxon>
        <taxon>Araceae</taxon>
        <taxon>Lemnoideae</taxon>
        <taxon>Spirodela</taxon>
    </lineage>
</organism>
<proteinExistence type="predicted"/>
<gene>
    <name evidence="2" type="ORF">SI8410_05006924</name>
</gene>
<dbReference type="GO" id="GO:2000012">
    <property type="term" value="P:regulation of auxin polar transport"/>
    <property type="evidence" value="ECO:0007669"/>
    <property type="project" value="InterPro"/>
</dbReference>
<name>A0A7I8KEX1_SPIIN</name>
<feature type="region of interest" description="Disordered" evidence="1">
    <location>
        <begin position="19"/>
        <end position="38"/>
    </location>
</feature>
<feature type="region of interest" description="Disordered" evidence="1">
    <location>
        <begin position="296"/>
        <end position="364"/>
    </location>
</feature>
<protein>
    <submittedName>
        <fullName evidence="2">Uncharacterized protein</fullName>
    </submittedName>
</protein>
<feature type="region of interest" description="Disordered" evidence="1">
    <location>
        <begin position="254"/>
        <end position="275"/>
    </location>
</feature>
<dbReference type="GO" id="GO:0009630">
    <property type="term" value="P:gravitropism"/>
    <property type="evidence" value="ECO:0007669"/>
    <property type="project" value="InterPro"/>
</dbReference>
<dbReference type="InterPro" id="IPR038928">
    <property type="entry name" value="LAZY1"/>
</dbReference>
<dbReference type="Proteomes" id="UP000663760">
    <property type="component" value="Chromosome 5"/>
</dbReference>
<reference evidence="2" key="1">
    <citation type="submission" date="2020-02" db="EMBL/GenBank/DDBJ databases">
        <authorList>
            <person name="Scholz U."/>
            <person name="Mascher M."/>
            <person name="Fiebig A."/>
        </authorList>
    </citation>
    <scope>NUCLEOTIDE SEQUENCE</scope>
</reference>
<feature type="region of interest" description="Disordered" evidence="1">
    <location>
        <begin position="215"/>
        <end position="239"/>
    </location>
</feature>
<sequence>MKILGWMHRKFRQNDASDDSFRDIAAGNGRPTKCLSGRPSLEELRSHTYHQPKTPARPSLRSLQDHRLFGEDDLCDVSPEEDQQTSMDDVLFQGLLAIGTLGSATPTFGAPTPKFLPDSVDSIVAEKEPSERELKAINEELEKVLVPEPGDTNDRLSSARPSHVSQKHLPAEVCPLQVYLFGSTVEMAETSESAAEKKEHRVSLGELFMKSRVAEEAAGGGGGGGGKKGEERERSPAGMHLMVKKMLKRRCSKVDGSSNRSTWPTSSTVTHAGDSVAGETKFHKIIQMFHRKVHPEAPYNSKKHGKSGRDLPHPVAGGGCEAMAANAKGPKKDGNSSCFKCQSNPSPAPAPPSTSRSDSNGNREHWIMTDADYLVLEL</sequence>
<evidence type="ECO:0000313" key="2">
    <source>
        <dbReference type="EMBL" id="CAA7396261.1"/>
    </source>
</evidence>
<evidence type="ECO:0000256" key="1">
    <source>
        <dbReference type="SAM" id="MobiDB-lite"/>
    </source>
</evidence>
<dbReference type="PANTHER" id="PTHR34959:SF3">
    <property type="entry name" value="PROTEIN LAZY 1"/>
    <property type="match status" value="1"/>
</dbReference>
<evidence type="ECO:0000313" key="3">
    <source>
        <dbReference type="Proteomes" id="UP000663760"/>
    </source>
</evidence>
<dbReference type="PANTHER" id="PTHR34959">
    <property type="entry name" value="PROTEIN LAZY 1"/>
    <property type="match status" value="1"/>
</dbReference>
<dbReference type="OrthoDB" id="780166at2759"/>
<dbReference type="EMBL" id="LR746268">
    <property type="protein sequence ID" value="CAA7396261.1"/>
    <property type="molecule type" value="Genomic_DNA"/>
</dbReference>
<dbReference type="AlphaFoldDB" id="A0A7I8KEX1"/>
<accession>A0A7I8KEX1</accession>
<keyword evidence="3" id="KW-1185">Reference proteome</keyword>
<feature type="compositionally biased region" description="Polar residues" evidence="1">
    <location>
        <begin position="255"/>
        <end position="270"/>
    </location>
</feature>